<accession>A0A915MFL7</accession>
<evidence type="ECO:0000256" key="2">
    <source>
        <dbReference type="ARBA" id="ARBA00022692"/>
    </source>
</evidence>
<evidence type="ECO:0000313" key="7">
    <source>
        <dbReference type="WBParaSite" id="scaffold35678_cov295.g22578"/>
    </source>
</evidence>
<proteinExistence type="predicted"/>
<dbReference type="InterPro" id="IPR019408">
    <property type="entry name" value="7TM_GPCR_serpentine_rcpt_Srab"/>
</dbReference>
<evidence type="ECO:0000256" key="1">
    <source>
        <dbReference type="ARBA" id="ARBA00004141"/>
    </source>
</evidence>
<name>A0A915MFL7_MELJA</name>
<dbReference type="AlphaFoldDB" id="A0A915MFL7"/>
<feature type="transmembrane region" description="Helical" evidence="5">
    <location>
        <begin position="37"/>
        <end position="60"/>
    </location>
</feature>
<dbReference type="Proteomes" id="UP000887561">
    <property type="component" value="Unplaced"/>
</dbReference>
<dbReference type="InterPro" id="IPR053286">
    <property type="entry name" value="Nematode_rcpt-like_srab"/>
</dbReference>
<keyword evidence="4 5" id="KW-0472">Membrane</keyword>
<dbReference type="GO" id="GO:0016020">
    <property type="term" value="C:membrane"/>
    <property type="evidence" value="ECO:0007669"/>
    <property type="project" value="UniProtKB-SubCell"/>
</dbReference>
<dbReference type="WBParaSite" id="scaffold35678_cov295.g22578">
    <property type="protein sequence ID" value="scaffold35678_cov295.g22578"/>
    <property type="gene ID" value="scaffold35678_cov295.g22578"/>
</dbReference>
<evidence type="ECO:0000256" key="5">
    <source>
        <dbReference type="SAM" id="Phobius"/>
    </source>
</evidence>
<sequence length="176" mass="20091">MPAYIYNAGSPLFHFAILIERLLATVYVKIYEKKGKLFGVVSTIIVWSLTLIFACFVYISTSMDTETFGHPMAYLTLTSKICNVFLLYAILVVSYMLEAVLNFIVLFTYTDPCDCLTQVWVVYLIRMPAYMYMVGSPLFHFAIMIERVLATIYVKIYENQGKKIGIISTIVVVIIL</sequence>
<evidence type="ECO:0000256" key="4">
    <source>
        <dbReference type="ARBA" id="ARBA00023136"/>
    </source>
</evidence>
<feature type="transmembrane region" description="Helical" evidence="5">
    <location>
        <begin position="129"/>
        <end position="154"/>
    </location>
</feature>
<evidence type="ECO:0000313" key="6">
    <source>
        <dbReference type="Proteomes" id="UP000887561"/>
    </source>
</evidence>
<keyword evidence="2 5" id="KW-0812">Transmembrane</keyword>
<keyword evidence="6" id="KW-1185">Reference proteome</keyword>
<evidence type="ECO:0000256" key="3">
    <source>
        <dbReference type="ARBA" id="ARBA00022989"/>
    </source>
</evidence>
<reference evidence="7" key="1">
    <citation type="submission" date="2022-11" db="UniProtKB">
        <authorList>
            <consortium name="WormBaseParasite"/>
        </authorList>
    </citation>
    <scope>IDENTIFICATION</scope>
</reference>
<feature type="transmembrane region" description="Helical" evidence="5">
    <location>
        <begin position="81"/>
        <end position="109"/>
    </location>
</feature>
<comment type="subcellular location">
    <subcellularLocation>
        <location evidence="1">Membrane</location>
        <topology evidence="1">Multi-pass membrane protein</topology>
    </subcellularLocation>
</comment>
<organism evidence="6 7">
    <name type="scientific">Meloidogyne javanica</name>
    <name type="common">Root-knot nematode worm</name>
    <dbReference type="NCBI Taxonomy" id="6303"/>
    <lineage>
        <taxon>Eukaryota</taxon>
        <taxon>Metazoa</taxon>
        <taxon>Ecdysozoa</taxon>
        <taxon>Nematoda</taxon>
        <taxon>Chromadorea</taxon>
        <taxon>Rhabditida</taxon>
        <taxon>Tylenchina</taxon>
        <taxon>Tylenchomorpha</taxon>
        <taxon>Tylenchoidea</taxon>
        <taxon>Meloidogynidae</taxon>
        <taxon>Meloidogyninae</taxon>
        <taxon>Meloidogyne</taxon>
        <taxon>Meloidogyne incognita group</taxon>
    </lineage>
</organism>
<protein>
    <submittedName>
        <fullName evidence="7">G-protein coupled receptors family 1 profile domain-containing protein</fullName>
    </submittedName>
</protein>
<dbReference type="Pfam" id="PF10292">
    <property type="entry name" value="7TM_GPCR_Srab"/>
    <property type="match status" value="2"/>
</dbReference>
<dbReference type="PANTHER" id="PTHR46561:SF11">
    <property type="entry name" value="SERPENTINE RECEPTOR CLASS ALPHA_BETA-14"/>
    <property type="match status" value="1"/>
</dbReference>
<keyword evidence="3 5" id="KW-1133">Transmembrane helix</keyword>
<feature type="transmembrane region" description="Helical" evidence="5">
    <location>
        <begin position="12"/>
        <end position="31"/>
    </location>
</feature>
<dbReference type="PANTHER" id="PTHR46561">
    <property type="entry name" value="SERPENTINE RECEPTOR, CLASS AB (CLASS A-LIKE)-RELATED"/>
    <property type="match status" value="1"/>
</dbReference>